<name>A0ABR8PBG1_9LACO</name>
<dbReference type="RefSeq" id="WP_191683914.1">
    <property type="nucleotide sequence ID" value="NZ_JACSQW010000004.1"/>
</dbReference>
<accession>A0ABR8PBG1</accession>
<sequence length="365" mass="37950">MRTLVLNNDWGNWKFGDTDAVMTFIPKTDDKTPSYDGNVLTFKIAQANGLKSGDYVASAPGHVATNSQDVELDTSDLAQLEPDTYAVELWITNGVTKKTQVYPSESYCFFTIDQNTMGVTDISNISNKTLQAVYADLLQKVNAFKQGAAGKDGVTPKLIAGNITKLAPDAQPTFLLTPLPNDPNTYRIDLGLPSGPKGDKGDSVKGEKGDPGEDGVTPHIDKATGDWFVGSLDTMVKAQGPAGEVPDMSQFVKVDALNQQLTTINTAIKSRVTSDQLQAVADANAQTLSKLNSLIASLSSASDSTPTSSSQPASTSASTSASQASSTSDSASTSASQVSTSASTPTSASQPASASASTSTSQANG</sequence>
<dbReference type="Proteomes" id="UP000616837">
    <property type="component" value="Unassembled WGS sequence"/>
</dbReference>
<feature type="region of interest" description="Disordered" evidence="1">
    <location>
        <begin position="300"/>
        <end position="365"/>
    </location>
</feature>
<reference evidence="2 3" key="1">
    <citation type="submission" date="2020-08" db="EMBL/GenBank/DDBJ databases">
        <title>A Genomic Blueprint of the Chicken Gut Microbiome.</title>
        <authorList>
            <person name="Gilroy R."/>
            <person name="Ravi A."/>
            <person name="Getino M."/>
            <person name="Pursley I."/>
            <person name="Horton D.L."/>
            <person name="Alikhan N.-F."/>
            <person name="Baker D."/>
            <person name="Gharbi K."/>
            <person name="Hall N."/>
            <person name="Watson M."/>
            <person name="Adriaenssens E.M."/>
            <person name="Foster-Nyarko E."/>
            <person name="Jarju S."/>
            <person name="Secka A."/>
            <person name="Antonio M."/>
            <person name="Oren A."/>
            <person name="Chaudhuri R."/>
            <person name="La Ragione R.M."/>
            <person name="Hildebrand F."/>
            <person name="Pallen M.J."/>
        </authorList>
    </citation>
    <scope>NUCLEOTIDE SEQUENCE [LARGE SCALE GENOMIC DNA]</scope>
    <source>
        <strain evidence="2 3">Sa3CUN2</strain>
    </source>
</reference>
<evidence type="ECO:0000313" key="2">
    <source>
        <dbReference type="EMBL" id="MBD7894538.1"/>
    </source>
</evidence>
<keyword evidence="3" id="KW-1185">Reference proteome</keyword>
<organism evidence="2 3">
    <name type="scientific">Limosilactobacillus avistercoris</name>
    <dbReference type="NCBI Taxonomy" id="2762243"/>
    <lineage>
        <taxon>Bacteria</taxon>
        <taxon>Bacillati</taxon>
        <taxon>Bacillota</taxon>
        <taxon>Bacilli</taxon>
        <taxon>Lactobacillales</taxon>
        <taxon>Lactobacillaceae</taxon>
        <taxon>Limosilactobacillus</taxon>
    </lineage>
</organism>
<proteinExistence type="predicted"/>
<feature type="region of interest" description="Disordered" evidence="1">
    <location>
        <begin position="190"/>
        <end position="219"/>
    </location>
</feature>
<gene>
    <name evidence="2" type="ORF">H9564_02175</name>
</gene>
<evidence type="ECO:0000313" key="3">
    <source>
        <dbReference type="Proteomes" id="UP000616837"/>
    </source>
</evidence>
<feature type="compositionally biased region" description="Basic and acidic residues" evidence="1">
    <location>
        <begin position="197"/>
        <end position="211"/>
    </location>
</feature>
<protein>
    <submittedName>
        <fullName evidence="2">Uncharacterized protein</fullName>
    </submittedName>
</protein>
<comment type="caution">
    <text evidence="2">The sequence shown here is derived from an EMBL/GenBank/DDBJ whole genome shotgun (WGS) entry which is preliminary data.</text>
</comment>
<dbReference type="EMBL" id="JACSQW010000004">
    <property type="protein sequence ID" value="MBD7894538.1"/>
    <property type="molecule type" value="Genomic_DNA"/>
</dbReference>
<evidence type="ECO:0000256" key="1">
    <source>
        <dbReference type="SAM" id="MobiDB-lite"/>
    </source>
</evidence>